<dbReference type="RefSeq" id="WP_164356389.1">
    <property type="nucleotide sequence ID" value="NZ_JAAGME010000218.1"/>
</dbReference>
<sequence>SGAGTAFDAEQAPVGAQDVTFDKGEIEQIVTDQVGSSALFASRFRECAARALLLPRRSPGKRTPLWQQRQRASQLLQVASEFGSFPIVLEAVR</sequence>
<organism evidence="2 3">
    <name type="scientific">Streptomyces microflavus</name>
    <name type="common">Streptomyces lipmanii</name>
    <dbReference type="NCBI Taxonomy" id="1919"/>
    <lineage>
        <taxon>Bacteria</taxon>
        <taxon>Bacillati</taxon>
        <taxon>Actinomycetota</taxon>
        <taxon>Actinomycetes</taxon>
        <taxon>Kitasatosporales</taxon>
        <taxon>Streptomycetaceae</taxon>
        <taxon>Streptomyces</taxon>
    </lineage>
</organism>
<comment type="caution">
    <text evidence="2">The sequence shown here is derived from an EMBL/GenBank/DDBJ whole genome shotgun (WGS) entry which is preliminary data.</text>
</comment>
<gene>
    <name evidence="2" type="ORF">G3I39_04840</name>
</gene>
<reference evidence="2 3" key="1">
    <citation type="submission" date="2020-01" db="EMBL/GenBank/DDBJ databases">
        <title>Insect and environment-associated Actinomycetes.</title>
        <authorList>
            <person name="Currrie C."/>
            <person name="Chevrette M."/>
            <person name="Carlson C."/>
            <person name="Stubbendieck R."/>
            <person name="Wendt-Pienkowski E."/>
        </authorList>
    </citation>
    <scope>NUCLEOTIDE SEQUENCE [LARGE SCALE GENOMIC DNA]</scope>
    <source>
        <strain evidence="2 3">SID14438</strain>
    </source>
</reference>
<name>A0A6N9V0X8_STRMI</name>
<dbReference type="AlphaFoldDB" id="A0A6N9V0X8"/>
<dbReference type="PANTHER" id="PTHR47962:SF5">
    <property type="entry name" value="ATP-DEPENDENT HELICASE LHR-RELATED"/>
    <property type="match status" value="1"/>
</dbReference>
<feature type="domain" description="Lhr-like DEAD/H associated" evidence="1">
    <location>
        <begin position="20"/>
        <end position="93"/>
    </location>
</feature>
<dbReference type="GO" id="GO:0016887">
    <property type="term" value="F:ATP hydrolysis activity"/>
    <property type="evidence" value="ECO:0007669"/>
    <property type="project" value="TreeGrafter"/>
</dbReference>
<feature type="non-terminal residue" evidence="2">
    <location>
        <position position="1"/>
    </location>
</feature>
<dbReference type="GO" id="GO:0003677">
    <property type="term" value="F:DNA binding"/>
    <property type="evidence" value="ECO:0007669"/>
    <property type="project" value="TreeGrafter"/>
</dbReference>
<dbReference type="InterPro" id="IPR052511">
    <property type="entry name" value="ATP-dep_Helicase"/>
</dbReference>
<dbReference type="PANTHER" id="PTHR47962">
    <property type="entry name" value="ATP-DEPENDENT HELICASE LHR-RELATED-RELATED"/>
    <property type="match status" value="1"/>
</dbReference>
<proteinExistence type="predicted"/>
<evidence type="ECO:0000313" key="2">
    <source>
        <dbReference type="EMBL" id="NEB66386.1"/>
    </source>
</evidence>
<dbReference type="GO" id="GO:0005524">
    <property type="term" value="F:ATP binding"/>
    <property type="evidence" value="ECO:0007669"/>
    <property type="project" value="InterPro"/>
</dbReference>
<evidence type="ECO:0000313" key="3">
    <source>
        <dbReference type="Proteomes" id="UP000471648"/>
    </source>
</evidence>
<dbReference type="InterPro" id="IPR013701">
    <property type="entry name" value="Lhr-like_DEAD/DEAH_assoc"/>
</dbReference>
<dbReference type="EMBL" id="JAAGME010000218">
    <property type="protein sequence ID" value="NEB66386.1"/>
    <property type="molecule type" value="Genomic_DNA"/>
</dbReference>
<dbReference type="Pfam" id="PF08494">
    <property type="entry name" value="DEAD_assoc"/>
    <property type="match status" value="1"/>
</dbReference>
<dbReference type="Proteomes" id="UP000471648">
    <property type="component" value="Unassembled WGS sequence"/>
</dbReference>
<accession>A0A6N9V0X8</accession>
<feature type="non-terminal residue" evidence="2">
    <location>
        <position position="93"/>
    </location>
</feature>
<protein>
    <recommendedName>
        <fullName evidence="1">Lhr-like DEAD/H associated domain-containing protein</fullName>
    </recommendedName>
</protein>
<evidence type="ECO:0000259" key="1">
    <source>
        <dbReference type="Pfam" id="PF08494"/>
    </source>
</evidence>